<feature type="domain" description="Glycoside hydrolase family 31 TIM barrel" evidence="3">
    <location>
        <begin position="226"/>
        <end position="521"/>
    </location>
</feature>
<dbReference type="RefSeq" id="WP_107830869.1">
    <property type="nucleotide sequence ID" value="NZ_CP160205.1"/>
</dbReference>
<dbReference type="InterPro" id="IPR051816">
    <property type="entry name" value="Glycosyl_Hydrolase_31"/>
</dbReference>
<dbReference type="SUPFAM" id="SSF51011">
    <property type="entry name" value="Glycosyl hydrolase domain"/>
    <property type="match status" value="1"/>
</dbReference>
<name>A0A2T5J5X2_9SPHI</name>
<dbReference type="Gene3D" id="2.60.40.1760">
    <property type="entry name" value="glycosyl hydrolase (family 31)"/>
    <property type="match status" value="1"/>
</dbReference>
<dbReference type="Pfam" id="PF01055">
    <property type="entry name" value="Glyco_hydro_31_2nd"/>
    <property type="match status" value="1"/>
</dbReference>
<dbReference type="PANTHER" id="PTHR43863">
    <property type="entry name" value="HYDROLASE, PUTATIVE (AFU_ORTHOLOGUE AFUA_1G03140)-RELATED"/>
    <property type="match status" value="1"/>
</dbReference>
<dbReference type="OrthoDB" id="176168at2"/>
<dbReference type="EMBL" id="QAOQ01000008">
    <property type="protein sequence ID" value="PTQ93654.1"/>
    <property type="molecule type" value="Genomic_DNA"/>
</dbReference>
<evidence type="ECO:0000256" key="1">
    <source>
        <dbReference type="ARBA" id="ARBA00007806"/>
    </source>
</evidence>
<protein>
    <submittedName>
        <fullName evidence="7">Alpha-D-xyloside xylohydrolase</fullName>
    </submittedName>
</protein>
<sequence length="716" mass="80874">MLIFRRSIKVLIALLPICSFCRGQNQVSNWHEVQPGIWSAIIGKPDSIDFLKASGAKPQTAALKTMPAAAFPLDKSQIMAETRDGRTYLKFPLQPDEKLFGLGLNFKRTQIRGNVYRLHIEHYNGIDDGTTHAPVPFYVSSKGYGVFINAARYIDVWAGTSVRRDSKTQPQAIDMNTNKKNWVTVPSGDNVEMMVPAQGVEVYVVGGPTIMDAVSRYNLLQGGGCLPPKWGLGFWDRTPSLYTQDQVAAEVAEFKKRDFPVSVIGLEPGWQSRAYPCTYAWDSTRFPQPAKFVQALAASNIKVNLWLHAWVSPQSAIYKSLEPLSGDHTIWAGLAPDFTLKSTTGVISNYFRKTHLDIGISGYKMDENDGNVNEGWYYPDMTHFPSGTTGDQMHQLYGMLMQKFTTTMFRERNQRTYGLVRASNAGAASFPYVLYDDYYSHPDFITALINSSFSGILWTPEARSSKDAEDWVRRMQAVCFSPLAMLNAWSSGAKPWSFDTVNKEVADVIKLRMQLLPYFYTTFADYAFKGVPPVRSLNLLPEFSVKEEVNNKKDSLYNAFVSKDIKNEFMVGDNLLVVPIFAGEKSRDVVLPKGNWYDFYTGHYAGNGEVISIEPTLDKIPLYVKDGGVIPMIPVRNQVTDEKLPVELRYYGHQPSSFELYDDDGKTFDYEKGKYVRISLITTKKGNKLLHSTVIPRGQKSWSFTSFKWRDMTEEK</sequence>
<dbReference type="InterPro" id="IPR025887">
    <property type="entry name" value="Glyco_hydro_31_N_dom"/>
</dbReference>
<dbReference type="InterPro" id="IPR048395">
    <property type="entry name" value="Glyco_hydro_31_C"/>
</dbReference>
<dbReference type="SUPFAM" id="SSF51445">
    <property type="entry name" value="(Trans)glycosidases"/>
    <property type="match status" value="1"/>
</dbReference>
<keyword evidence="2" id="KW-0326">Glycosidase</keyword>
<evidence type="ECO:0000256" key="2">
    <source>
        <dbReference type="RuleBase" id="RU361185"/>
    </source>
</evidence>
<reference evidence="7 8" key="1">
    <citation type="submission" date="2018-04" db="EMBL/GenBank/DDBJ databases">
        <title>Genomic Encyclopedia of Archaeal and Bacterial Type Strains, Phase II (KMG-II): from individual species to whole genera.</title>
        <authorList>
            <person name="Goeker M."/>
        </authorList>
    </citation>
    <scope>NUCLEOTIDE SEQUENCE [LARGE SCALE GENOMIC DNA]</scope>
    <source>
        <strain evidence="7 8">DSM 26809</strain>
    </source>
</reference>
<evidence type="ECO:0000259" key="3">
    <source>
        <dbReference type="Pfam" id="PF01055"/>
    </source>
</evidence>
<dbReference type="GO" id="GO:0030246">
    <property type="term" value="F:carbohydrate binding"/>
    <property type="evidence" value="ECO:0007669"/>
    <property type="project" value="InterPro"/>
</dbReference>
<dbReference type="AlphaFoldDB" id="A0A2T5J5X2"/>
<evidence type="ECO:0000259" key="5">
    <source>
        <dbReference type="Pfam" id="PF17137"/>
    </source>
</evidence>
<dbReference type="Pfam" id="PF13802">
    <property type="entry name" value="Gal_mutarotas_2"/>
    <property type="match status" value="1"/>
</dbReference>
<feature type="domain" description="DUF5110" evidence="5">
    <location>
        <begin position="645"/>
        <end position="688"/>
    </location>
</feature>
<gene>
    <name evidence="7" type="ORF">C8P68_108117</name>
</gene>
<dbReference type="GO" id="GO:0005975">
    <property type="term" value="P:carbohydrate metabolic process"/>
    <property type="evidence" value="ECO:0007669"/>
    <property type="project" value="InterPro"/>
</dbReference>
<dbReference type="InterPro" id="IPR011013">
    <property type="entry name" value="Gal_mutarotase_sf_dom"/>
</dbReference>
<dbReference type="InterPro" id="IPR033403">
    <property type="entry name" value="DUF5110"/>
</dbReference>
<dbReference type="CDD" id="cd06592">
    <property type="entry name" value="GH31_NET37"/>
    <property type="match status" value="1"/>
</dbReference>
<dbReference type="Proteomes" id="UP000244168">
    <property type="component" value="Unassembled WGS sequence"/>
</dbReference>
<dbReference type="Pfam" id="PF21365">
    <property type="entry name" value="Glyco_hydro_31_3rd"/>
    <property type="match status" value="1"/>
</dbReference>
<dbReference type="Gene3D" id="2.60.40.1180">
    <property type="entry name" value="Golgi alpha-mannosidase II"/>
    <property type="match status" value="2"/>
</dbReference>
<dbReference type="GO" id="GO:0004553">
    <property type="term" value="F:hydrolase activity, hydrolyzing O-glycosyl compounds"/>
    <property type="evidence" value="ECO:0007669"/>
    <property type="project" value="InterPro"/>
</dbReference>
<feature type="domain" description="Glycoside hydrolase family 31 N-terminal" evidence="4">
    <location>
        <begin position="85"/>
        <end position="152"/>
    </location>
</feature>
<dbReference type="InterPro" id="IPR017853">
    <property type="entry name" value="GH"/>
</dbReference>
<keyword evidence="2 7" id="KW-0378">Hydrolase</keyword>
<dbReference type="PANTHER" id="PTHR43863:SF2">
    <property type="entry name" value="MALTASE-GLUCOAMYLASE"/>
    <property type="match status" value="1"/>
</dbReference>
<comment type="similarity">
    <text evidence="1 2">Belongs to the glycosyl hydrolase 31 family.</text>
</comment>
<dbReference type="Gene3D" id="3.20.20.80">
    <property type="entry name" value="Glycosidases"/>
    <property type="match status" value="1"/>
</dbReference>
<accession>A0A2T5J5X2</accession>
<evidence type="ECO:0000313" key="8">
    <source>
        <dbReference type="Proteomes" id="UP000244168"/>
    </source>
</evidence>
<comment type="caution">
    <text evidence="7">The sequence shown here is derived from an EMBL/GenBank/DDBJ whole genome shotgun (WGS) entry which is preliminary data.</text>
</comment>
<feature type="domain" description="Glycosyl hydrolase family 31 C-terminal" evidence="6">
    <location>
        <begin position="563"/>
        <end position="630"/>
    </location>
</feature>
<proteinExistence type="inferred from homology"/>
<keyword evidence="8" id="KW-1185">Reference proteome</keyword>
<evidence type="ECO:0000313" key="7">
    <source>
        <dbReference type="EMBL" id="PTQ93654.1"/>
    </source>
</evidence>
<dbReference type="InterPro" id="IPR013780">
    <property type="entry name" value="Glyco_hydro_b"/>
</dbReference>
<organism evidence="7 8">
    <name type="scientific">Mucilaginibacter yixingensis</name>
    <dbReference type="NCBI Taxonomy" id="1295612"/>
    <lineage>
        <taxon>Bacteria</taxon>
        <taxon>Pseudomonadati</taxon>
        <taxon>Bacteroidota</taxon>
        <taxon>Sphingobacteriia</taxon>
        <taxon>Sphingobacteriales</taxon>
        <taxon>Sphingobacteriaceae</taxon>
        <taxon>Mucilaginibacter</taxon>
    </lineage>
</organism>
<dbReference type="InterPro" id="IPR000322">
    <property type="entry name" value="Glyco_hydro_31_TIM"/>
</dbReference>
<dbReference type="SUPFAM" id="SSF74650">
    <property type="entry name" value="Galactose mutarotase-like"/>
    <property type="match status" value="1"/>
</dbReference>
<evidence type="ECO:0000259" key="4">
    <source>
        <dbReference type="Pfam" id="PF13802"/>
    </source>
</evidence>
<dbReference type="Pfam" id="PF17137">
    <property type="entry name" value="DUF5110"/>
    <property type="match status" value="1"/>
</dbReference>
<dbReference type="CDD" id="cd14752">
    <property type="entry name" value="GH31_N"/>
    <property type="match status" value="1"/>
</dbReference>
<evidence type="ECO:0000259" key="6">
    <source>
        <dbReference type="Pfam" id="PF21365"/>
    </source>
</evidence>